<dbReference type="AlphaFoldDB" id="A0A9W7MKQ5"/>
<dbReference type="GO" id="GO:0005658">
    <property type="term" value="C:alpha DNA polymerase:primase complex"/>
    <property type="evidence" value="ECO:0007669"/>
    <property type="project" value="TreeGrafter"/>
</dbReference>
<dbReference type="EC" id="2.7.7.7" evidence="1"/>
<dbReference type="GO" id="GO:0003682">
    <property type="term" value="F:chromatin binding"/>
    <property type="evidence" value="ECO:0007669"/>
    <property type="project" value="TreeGrafter"/>
</dbReference>
<keyword evidence="4" id="KW-0239">DNA-directed DNA polymerase</keyword>
<gene>
    <name evidence="6" type="ORF">HRI_003782800</name>
</gene>
<dbReference type="InterPro" id="IPR012337">
    <property type="entry name" value="RNaseH-like_sf"/>
</dbReference>
<reference evidence="6" key="1">
    <citation type="submission" date="2023-05" db="EMBL/GenBank/DDBJ databases">
        <title>Genome and transcriptome analyses reveal genes involved in the formation of fine ridges on petal epidermal cells in Hibiscus trionum.</title>
        <authorList>
            <person name="Koshimizu S."/>
            <person name="Masuda S."/>
            <person name="Ishii T."/>
            <person name="Shirasu K."/>
            <person name="Hoshino A."/>
            <person name="Arita M."/>
        </authorList>
    </citation>
    <scope>NUCLEOTIDE SEQUENCE</scope>
    <source>
        <strain evidence="6">Hamamatsu line</strain>
    </source>
</reference>
<keyword evidence="2" id="KW-0808">Transferase</keyword>
<dbReference type="EMBL" id="BSYR01000035">
    <property type="protein sequence ID" value="GMJ01136.1"/>
    <property type="molecule type" value="Genomic_DNA"/>
</dbReference>
<dbReference type="GO" id="GO:0006273">
    <property type="term" value="P:lagging strand elongation"/>
    <property type="evidence" value="ECO:0007669"/>
    <property type="project" value="TreeGrafter"/>
</dbReference>
<accession>A0A9W7MKQ5</accession>
<evidence type="ECO:0000256" key="4">
    <source>
        <dbReference type="ARBA" id="ARBA00022932"/>
    </source>
</evidence>
<evidence type="ECO:0000313" key="6">
    <source>
        <dbReference type="EMBL" id="GMJ01136.1"/>
    </source>
</evidence>
<keyword evidence="7" id="KW-1185">Reference proteome</keyword>
<evidence type="ECO:0000259" key="5">
    <source>
        <dbReference type="Pfam" id="PF00136"/>
    </source>
</evidence>
<dbReference type="GO" id="GO:0003887">
    <property type="term" value="F:DNA-directed DNA polymerase activity"/>
    <property type="evidence" value="ECO:0007669"/>
    <property type="project" value="UniProtKB-KW"/>
</dbReference>
<dbReference type="GO" id="GO:0000166">
    <property type="term" value="F:nucleotide binding"/>
    <property type="evidence" value="ECO:0007669"/>
    <property type="project" value="InterPro"/>
</dbReference>
<dbReference type="Proteomes" id="UP001165190">
    <property type="component" value="Unassembled WGS sequence"/>
</dbReference>
<dbReference type="GO" id="GO:0003697">
    <property type="term" value="F:single-stranded DNA binding"/>
    <property type="evidence" value="ECO:0007669"/>
    <property type="project" value="TreeGrafter"/>
</dbReference>
<dbReference type="PANTHER" id="PTHR45861:SF1">
    <property type="entry name" value="DNA POLYMERASE ALPHA CATALYTIC SUBUNIT"/>
    <property type="match status" value="1"/>
</dbReference>
<organism evidence="6 7">
    <name type="scientific">Hibiscus trionum</name>
    <name type="common">Flower of an hour</name>
    <dbReference type="NCBI Taxonomy" id="183268"/>
    <lineage>
        <taxon>Eukaryota</taxon>
        <taxon>Viridiplantae</taxon>
        <taxon>Streptophyta</taxon>
        <taxon>Embryophyta</taxon>
        <taxon>Tracheophyta</taxon>
        <taxon>Spermatophyta</taxon>
        <taxon>Magnoliopsida</taxon>
        <taxon>eudicotyledons</taxon>
        <taxon>Gunneridae</taxon>
        <taxon>Pentapetalae</taxon>
        <taxon>rosids</taxon>
        <taxon>malvids</taxon>
        <taxon>Malvales</taxon>
        <taxon>Malvaceae</taxon>
        <taxon>Malvoideae</taxon>
        <taxon>Hibiscus</taxon>
    </lineage>
</organism>
<comment type="caution">
    <text evidence="6">The sequence shown here is derived from an EMBL/GenBank/DDBJ whole genome shotgun (WGS) entry which is preliminary data.</text>
</comment>
<dbReference type="Gene3D" id="3.30.420.10">
    <property type="entry name" value="Ribonuclease H-like superfamily/Ribonuclease H"/>
    <property type="match status" value="1"/>
</dbReference>
<evidence type="ECO:0000256" key="2">
    <source>
        <dbReference type="ARBA" id="ARBA00022679"/>
    </source>
</evidence>
<keyword evidence="3" id="KW-0548">Nucleotidyltransferase</keyword>
<sequence length="177" mass="20135">MSCIAGRLLCDTYLCSCNLLKKVSYSLTQLSKTQLNKDRKEIAPKDIPRMFQTSELLMELIEYGETDALLSMELMFHQSVLPLTRQLTNISGNLWGKTLQGSRAQRVEYLLLLAFHAKKYIKDGKRDDMDNNGVNFEEEAHIELGKAKKGPSYAGGLVLEPKRGLYCYWISIAFIHP</sequence>
<dbReference type="InterPro" id="IPR006134">
    <property type="entry name" value="DNA-dir_DNA_pol_B_multi_dom"/>
</dbReference>
<dbReference type="InterPro" id="IPR036397">
    <property type="entry name" value="RNaseH_sf"/>
</dbReference>
<dbReference type="GO" id="GO:0006272">
    <property type="term" value="P:leading strand elongation"/>
    <property type="evidence" value="ECO:0007669"/>
    <property type="project" value="TreeGrafter"/>
</dbReference>
<dbReference type="GO" id="GO:0003688">
    <property type="term" value="F:DNA replication origin binding"/>
    <property type="evidence" value="ECO:0007669"/>
    <property type="project" value="TreeGrafter"/>
</dbReference>
<evidence type="ECO:0000256" key="3">
    <source>
        <dbReference type="ARBA" id="ARBA00022695"/>
    </source>
</evidence>
<evidence type="ECO:0000313" key="7">
    <source>
        <dbReference type="Proteomes" id="UP001165190"/>
    </source>
</evidence>
<name>A0A9W7MKQ5_HIBTR</name>
<proteinExistence type="predicted"/>
<dbReference type="PANTHER" id="PTHR45861">
    <property type="entry name" value="DNA POLYMERASE ALPHA CATALYTIC SUBUNIT"/>
    <property type="match status" value="1"/>
</dbReference>
<dbReference type="OrthoDB" id="1749912at2759"/>
<evidence type="ECO:0000256" key="1">
    <source>
        <dbReference type="ARBA" id="ARBA00012417"/>
    </source>
</evidence>
<dbReference type="SUPFAM" id="SSF53098">
    <property type="entry name" value="Ribonuclease H-like"/>
    <property type="match status" value="1"/>
</dbReference>
<protein>
    <recommendedName>
        <fullName evidence="1">DNA-directed DNA polymerase</fullName>
        <ecNumber evidence="1">2.7.7.7</ecNumber>
    </recommendedName>
</protein>
<feature type="domain" description="DNA-directed DNA polymerase family B multifunctional" evidence="5">
    <location>
        <begin position="94"/>
        <end position="170"/>
    </location>
</feature>
<dbReference type="Pfam" id="PF00136">
    <property type="entry name" value="DNA_pol_B"/>
    <property type="match status" value="1"/>
</dbReference>
<dbReference type="GO" id="GO:1902975">
    <property type="term" value="P:mitotic DNA replication initiation"/>
    <property type="evidence" value="ECO:0007669"/>
    <property type="project" value="TreeGrafter"/>
</dbReference>